<protein>
    <submittedName>
        <fullName evidence="3">Uncharacterized protein</fullName>
    </submittedName>
</protein>
<feature type="region of interest" description="Disordered" evidence="1">
    <location>
        <begin position="87"/>
        <end position="181"/>
    </location>
</feature>
<feature type="compositionally biased region" description="Polar residues" evidence="1">
    <location>
        <begin position="172"/>
        <end position="181"/>
    </location>
</feature>
<keyword evidence="2" id="KW-0472">Membrane</keyword>
<keyword evidence="4" id="KW-1185">Reference proteome</keyword>
<feature type="compositionally biased region" description="Low complexity" evidence="1">
    <location>
        <begin position="87"/>
        <end position="159"/>
    </location>
</feature>
<evidence type="ECO:0000313" key="4">
    <source>
        <dbReference type="Proteomes" id="UP000320011"/>
    </source>
</evidence>
<dbReference type="EMBL" id="VJWX01000407">
    <property type="protein sequence ID" value="TVT30683.1"/>
    <property type="molecule type" value="Genomic_DNA"/>
</dbReference>
<organism evidence="3 4">
    <name type="scientific">Amycolatopsis rhizosphaerae</name>
    <dbReference type="NCBI Taxonomy" id="2053003"/>
    <lineage>
        <taxon>Bacteria</taxon>
        <taxon>Bacillati</taxon>
        <taxon>Actinomycetota</taxon>
        <taxon>Actinomycetes</taxon>
        <taxon>Pseudonocardiales</taxon>
        <taxon>Pseudonocardiaceae</taxon>
        <taxon>Amycolatopsis</taxon>
    </lineage>
</organism>
<dbReference type="AlphaFoldDB" id="A0A558B2I6"/>
<accession>A0A558B2I6</accession>
<dbReference type="Proteomes" id="UP000320011">
    <property type="component" value="Unassembled WGS sequence"/>
</dbReference>
<dbReference type="RefSeq" id="WP_144592015.1">
    <property type="nucleotide sequence ID" value="NZ_VJWX01000407.1"/>
</dbReference>
<keyword evidence="2" id="KW-0812">Transmembrane</keyword>
<feature type="region of interest" description="Disordered" evidence="1">
    <location>
        <begin position="1"/>
        <end position="23"/>
    </location>
</feature>
<name>A0A558B2I6_9PSEU</name>
<comment type="caution">
    <text evidence="3">The sequence shown here is derived from an EMBL/GenBank/DDBJ whole genome shotgun (WGS) entry which is preliminary data.</text>
</comment>
<reference evidence="3 4" key="2">
    <citation type="submission" date="2019-08" db="EMBL/GenBank/DDBJ databases">
        <title>Amycolatopsis acidicola sp. nov., isolated from peat swamp forest soil.</title>
        <authorList>
            <person name="Srisuk N."/>
        </authorList>
    </citation>
    <scope>NUCLEOTIDE SEQUENCE [LARGE SCALE GENOMIC DNA]</scope>
    <source>
        <strain evidence="3 4">TBRC 6029</strain>
    </source>
</reference>
<evidence type="ECO:0000256" key="2">
    <source>
        <dbReference type="SAM" id="Phobius"/>
    </source>
</evidence>
<proteinExistence type="predicted"/>
<feature type="transmembrane region" description="Helical" evidence="2">
    <location>
        <begin position="50"/>
        <end position="72"/>
    </location>
</feature>
<reference evidence="3 4" key="1">
    <citation type="submission" date="2019-07" db="EMBL/GenBank/DDBJ databases">
        <authorList>
            <person name="Duangmal K."/>
            <person name="Teo W.F.A."/>
        </authorList>
    </citation>
    <scope>NUCLEOTIDE SEQUENCE [LARGE SCALE GENOMIC DNA]</scope>
    <source>
        <strain evidence="3 4">TBRC 6029</strain>
    </source>
</reference>
<sequence length="181" mass="17801">MTSVTDLAEGKRKNPDDGDVSVTSDTIEIVPPAPVFVDPSGRRRRLFRRVAMIGIALVAGYVVVLVAALLGAPVPSSVLLPIPGVQTPAPTTTEPETTTSSAPSGADQQPATAADPAHPAGAAGTATGSTAVPTAAAGQPVAAVTAPGTTAAASSTTATRNTHAPSEPPGKASTTSTGRHP</sequence>
<dbReference type="OrthoDB" id="3405572at2"/>
<keyword evidence="2" id="KW-1133">Transmembrane helix</keyword>
<evidence type="ECO:0000313" key="3">
    <source>
        <dbReference type="EMBL" id="TVT30683.1"/>
    </source>
</evidence>
<gene>
    <name evidence="3" type="ORF">FNH05_28930</name>
</gene>
<evidence type="ECO:0000256" key="1">
    <source>
        <dbReference type="SAM" id="MobiDB-lite"/>
    </source>
</evidence>